<dbReference type="eggNOG" id="ENOG502S2KY">
    <property type="taxonomic scope" value="Eukaryota"/>
</dbReference>
<dbReference type="PIRSF" id="PIRSF037945">
    <property type="entry name" value="PGRPs"/>
    <property type="match status" value="1"/>
</dbReference>
<keyword evidence="10" id="KW-1185">Reference proteome</keyword>
<dbReference type="CDD" id="cd06583">
    <property type="entry name" value="PGRP"/>
    <property type="match status" value="1"/>
</dbReference>
<dbReference type="HOGENOM" id="CLU_037559_3_2_1"/>
<dbReference type="GO" id="GO:0009253">
    <property type="term" value="P:peptidoglycan catabolic process"/>
    <property type="evidence" value="ECO:0007669"/>
    <property type="project" value="InterPro"/>
</dbReference>
<evidence type="ECO:0000256" key="5">
    <source>
        <dbReference type="ARBA" id="ARBA00023157"/>
    </source>
</evidence>
<evidence type="ECO:0000256" key="1">
    <source>
        <dbReference type="ARBA" id="ARBA00007553"/>
    </source>
</evidence>
<dbReference type="InterPro" id="IPR017331">
    <property type="entry name" value="Peptidoglycan_recognition"/>
</dbReference>
<dbReference type="FunFam" id="3.40.80.10:FF:000001">
    <property type="entry name" value="Peptidoglycan recognition protein 1"/>
    <property type="match status" value="1"/>
</dbReference>
<dbReference type="STRING" id="7918.ENSLOCP00000018251"/>
<comment type="similarity">
    <text evidence="1">Belongs to the N-acetylmuramoyl-L-alanine amidase 2 family.</text>
</comment>
<dbReference type="GeneTree" id="ENSGT00940000161006"/>
<dbReference type="SMART" id="SM00644">
    <property type="entry name" value="Ami_2"/>
    <property type="match status" value="1"/>
</dbReference>
<name>W5NC92_LEPOC</name>
<evidence type="ECO:0000256" key="2">
    <source>
        <dbReference type="ARBA" id="ARBA00022588"/>
    </source>
</evidence>
<evidence type="ECO:0000313" key="10">
    <source>
        <dbReference type="Proteomes" id="UP000018468"/>
    </source>
</evidence>
<dbReference type="SUPFAM" id="SSF55846">
    <property type="entry name" value="N-acetylmuramoyl-L-alanine amidase-like"/>
    <property type="match status" value="1"/>
</dbReference>
<sequence>AARCPSVVPRQQWGAVAPRARSHMAGAAARAVIHHTALASCGGADSCGALVRRIQLAHMEGRGFDDIGYNFLIGGDGSVFEGRGWGIVGAHTKRCNADSLGIALMGHFSSEAPSPAALSAARQLLDCGVAQGHLRPDFTLLGHRDVGDTECPGDQLYQAMRQFANFK</sequence>
<feature type="disulfide bond" evidence="6">
    <location>
        <begin position="4"/>
        <end position="127"/>
    </location>
</feature>
<protein>
    <submittedName>
        <fullName evidence="9">Peptidoglycan recognition protein 5</fullName>
    </submittedName>
</protein>
<dbReference type="Bgee" id="ENSLOCG00000014823">
    <property type="expression patterns" value="Expressed in pharyngeal gill and 10 other cell types or tissues"/>
</dbReference>
<keyword evidence="4" id="KW-0391">Immunity</keyword>
<keyword evidence="5 6" id="KW-1015">Disulfide bond</keyword>
<dbReference type="Proteomes" id="UP000018468">
    <property type="component" value="Linkage group LG2"/>
</dbReference>
<dbReference type="PANTHER" id="PTHR11022">
    <property type="entry name" value="PEPTIDOGLYCAN RECOGNITION PROTEIN"/>
    <property type="match status" value="1"/>
</dbReference>
<dbReference type="SMART" id="SM00701">
    <property type="entry name" value="PGRP"/>
    <property type="match status" value="1"/>
</dbReference>
<dbReference type="Pfam" id="PF01510">
    <property type="entry name" value="Amidase_2"/>
    <property type="match status" value="1"/>
</dbReference>
<dbReference type="InterPro" id="IPR002502">
    <property type="entry name" value="Amidase_domain"/>
</dbReference>
<dbReference type="GO" id="GO:0045087">
    <property type="term" value="P:innate immune response"/>
    <property type="evidence" value="ECO:0007669"/>
    <property type="project" value="UniProtKB-KW"/>
</dbReference>
<feature type="domain" description="Peptidoglycan recognition protein family" evidence="8">
    <location>
        <begin position="5"/>
        <end position="147"/>
    </location>
</feature>
<proteinExistence type="inferred from homology"/>
<dbReference type="GO" id="GO:0042742">
    <property type="term" value="P:defense response to bacterium"/>
    <property type="evidence" value="ECO:0000318"/>
    <property type="project" value="GO_Central"/>
</dbReference>
<keyword evidence="3" id="KW-0732">Signal</keyword>
<evidence type="ECO:0000256" key="6">
    <source>
        <dbReference type="PIRSR" id="PIRSR037945-1"/>
    </source>
</evidence>
<evidence type="ECO:0000313" key="9">
    <source>
        <dbReference type="Ensembl" id="ENSLOCP00000018251.1"/>
    </source>
</evidence>
<evidence type="ECO:0000259" key="8">
    <source>
        <dbReference type="SMART" id="SM00701"/>
    </source>
</evidence>
<dbReference type="InParanoid" id="W5NC92"/>
<dbReference type="InterPro" id="IPR006619">
    <property type="entry name" value="PGRP_domain_met/bac"/>
</dbReference>
<dbReference type="Gene3D" id="3.40.80.10">
    <property type="entry name" value="Peptidoglycan recognition protein-like"/>
    <property type="match status" value="1"/>
</dbReference>
<dbReference type="EMBL" id="AHAT01023872">
    <property type="status" value="NOT_ANNOTATED_CDS"/>
    <property type="molecule type" value="Genomic_DNA"/>
</dbReference>
<dbReference type="GO" id="GO:0042834">
    <property type="term" value="F:peptidoglycan binding"/>
    <property type="evidence" value="ECO:0007669"/>
    <property type="project" value="InterPro"/>
</dbReference>
<evidence type="ECO:0000259" key="7">
    <source>
        <dbReference type="SMART" id="SM00644"/>
    </source>
</evidence>
<dbReference type="InterPro" id="IPR015510">
    <property type="entry name" value="PGRP"/>
</dbReference>
<dbReference type="GO" id="GO:0008745">
    <property type="term" value="F:N-acetylmuramoyl-L-alanine amidase activity"/>
    <property type="evidence" value="ECO:0007669"/>
    <property type="project" value="InterPro"/>
</dbReference>
<feature type="domain" description="N-acetylmuramoyl-L-alanine amidase" evidence="7">
    <location>
        <begin position="17"/>
        <end position="153"/>
    </location>
</feature>
<evidence type="ECO:0000256" key="3">
    <source>
        <dbReference type="ARBA" id="ARBA00022729"/>
    </source>
</evidence>
<reference evidence="9" key="2">
    <citation type="submission" date="2025-08" db="UniProtKB">
        <authorList>
            <consortium name="Ensembl"/>
        </authorList>
    </citation>
    <scope>IDENTIFICATION</scope>
</reference>
<dbReference type="AlphaFoldDB" id="W5NC92"/>
<dbReference type="OMA" id="CCSPIVP"/>
<dbReference type="InterPro" id="IPR036505">
    <property type="entry name" value="Amidase/PGRP_sf"/>
</dbReference>
<dbReference type="Ensembl" id="ENSLOCT00000018283.1">
    <property type="protein sequence ID" value="ENSLOCP00000018251.1"/>
    <property type="gene ID" value="ENSLOCG00000014823.1"/>
</dbReference>
<reference evidence="9" key="3">
    <citation type="submission" date="2025-09" db="UniProtKB">
        <authorList>
            <consortium name="Ensembl"/>
        </authorList>
    </citation>
    <scope>IDENTIFICATION</scope>
</reference>
<accession>W5NC92</accession>
<keyword evidence="2" id="KW-0399">Innate immunity</keyword>
<dbReference type="GO" id="GO:0008270">
    <property type="term" value="F:zinc ion binding"/>
    <property type="evidence" value="ECO:0007669"/>
    <property type="project" value="InterPro"/>
</dbReference>
<dbReference type="PANTHER" id="PTHR11022:SF12">
    <property type="entry name" value="PEPTIDOGLYCAN RECOGNITION PROTEIN 3"/>
    <property type="match status" value="1"/>
</dbReference>
<organism evidence="9 10">
    <name type="scientific">Lepisosteus oculatus</name>
    <name type="common">Spotted gar</name>
    <dbReference type="NCBI Taxonomy" id="7918"/>
    <lineage>
        <taxon>Eukaryota</taxon>
        <taxon>Metazoa</taxon>
        <taxon>Chordata</taxon>
        <taxon>Craniata</taxon>
        <taxon>Vertebrata</taxon>
        <taxon>Euteleostomi</taxon>
        <taxon>Actinopterygii</taxon>
        <taxon>Neopterygii</taxon>
        <taxon>Holostei</taxon>
        <taxon>Semionotiformes</taxon>
        <taxon>Lepisosteidae</taxon>
        <taxon>Lepisosteus</taxon>
    </lineage>
</organism>
<evidence type="ECO:0000256" key="4">
    <source>
        <dbReference type="ARBA" id="ARBA00022859"/>
    </source>
</evidence>
<dbReference type="GO" id="GO:0006955">
    <property type="term" value="P:immune response"/>
    <property type="evidence" value="ECO:0000318"/>
    <property type="project" value="GO_Central"/>
</dbReference>
<reference evidence="10" key="1">
    <citation type="submission" date="2011-12" db="EMBL/GenBank/DDBJ databases">
        <title>The Draft Genome of Lepisosteus oculatus.</title>
        <authorList>
            <consortium name="The Broad Institute Genome Assembly &amp; Analysis Group"/>
            <consortium name="Computational R&amp;D Group"/>
            <consortium name="and Sequencing Platform"/>
            <person name="Di Palma F."/>
            <person name="Alfoldi J."/>
            <person name="Johnson J."/>
            <person name="Berlin A."/>
            <person name="Gnerre S."/>
            <person name="Jaffe D."/>
            <person name="MacCallum I."/>
            <person name="Young S."/>
            <person name="Walker B.J."/>
            <person name="Lander E.S."/>
            <person name="Lindblad-Toh K."/>
        </authorList>
    </citation>
    <scope>NUCLEOTIDE SEQUENCE [LARGE SCALE GENOMIC DNA]</scope>
</reference>
<feature type="disulfide bond" evidence="6">
    <location>
        <begin position="41"/>
        <end position="47"/>
    </location>
</feature>